<dbReference type="Gene3D" id="3.30.70.270">
    <property type="match status" value="1"/>
</dbReference>
<keyword evidence="5" id="KW-0460">Magnesium</keyword>
<dbReference type="InterPro" id="IPR013597">
    <property type="entry name" value="Mat_intron_G2"/>
</dbReference>
<evidence type="ECO:0000313" key="12">
    <source>
        <dbReference type="EMBL" id="MCI4675890.1"/>
    </source>
</evidence>
<comment type="similarity">
    <text evidence="9">Belongs to the bacterial reverse transcriptase family.</text>
</comment>
<dbReference type="RefSeq" id="WP_243072149.1">
    <property type="nucleotide sequence ID" value="NZ_JAIVFL010000001.1"/>
</dbReference>
<dbReference type="Pfam" id="PF08388">
    <property type="entry name" value="GIIM"/>
    <property type="match status" value="1"/>
</dbReference>
<evidence type="ECO:0000313" key="13">
    <source>
        <dbReference type="Proteomes" id="UP001139068"/>
    </source>
</evidence>
<comment type="caution">
    <text evidence="12">The sequence shown here is derived from an EMBL/GenBank/DDBJ whole genome shotgun (WGS) entry which is preliminary data.</text>
</comment>
<evidence type="ECO:0000256" key="10">
    <source>
        <dbReference type="ARBA" id="ARBA00048173"/>
    </source>
</evidence>
<feature type="domain" description="Reverse transcriptase" evidence="11">
    <location>
        <begin position="52"/>
        <end position="292"/>
    </location>
</feature>
<dbReference type="NCBIfam" id="TIGR04416">
    <property type="entry name" value="group_II_RT_mat"/>
    <property type="match status" value="1"/>
</dbReference>
<comment type="catalytic activity">
    <reaction evidence="10">
        <text>DNA(n) + a 2'-deoxyribonucleoside 5'-triphosphate = DNA(n+1) + diphosphate</text>
        <dbReference type="Rhea" id="RHEA:22508"/>
        <dbReference type="Rhea" id="RHEA-COMP:17339"/>
        <dbReference type="Rhea" id="RHEA-COMP:17340"/>
        <dbReference type="ChEBI" id="CHEBI:33019"/>
        <dbReference type="ChEBI" id="CHEBI:61560"/>
        <dbReference type="ChEBI" id="CHEBI:173112"/>
        <dbReference type="EC" id="2.7.7.49"/>
    </reaction>
</comment>
<evidence type="ECO:0000259" key="11">
    <source>
        <dbReference type="PROSITE" id="PS50878"/>
    </source>
</evidence>
<dbReference type="Pfam" id="PF00078">
    <property type="entry name" value="RVT_1"/>
    <property type="match status" value="1"/>
</dbReference>
<keyword evidence="2 12" id="KW-0808">Transferase</keyword>
<sequence>MGPKPKVKSFEIPKRLVFEAWEKVRANNGAPGVDAVSIAEFGNDVRNNLYKLWNRMSSGSYMPGSVRAVEIPKDHGAGVRILGVPNTADRVSQTAAAMLLEEKLEPIFHRDSYGYRPGRSAHDALAVTRRRCWRQDWILDLDVRAFFDSVPHDLLLKAVAHHTDERWVLLYIQRWLKAPMQMPDGTLVARDKGTPQGSPISPLLANLFMHYAFDRWMDREFPDCPFERYADDIVAHCDTEERAHTLRAAIASRLGIVGLELHPEKTKIVYCKDTKRRGSYERTSFDFLGYTFRSHLVRGRRGFFVNFLPAMSAKARKAKGQQIRAWHLKRRSGTDLSGLAEDINPQVRGWINYYGAFYRSELGFLALRIDEHLVRWAMHKFKRLRGRPDKAWAWLRDARKREPTLFAHWHLIALTSSRTVGAG</sequence>
<evidence type="ECO:0000256" key="3">
    <source>
        <dbReference type="ARBA" id="ARBA00022695"/>
    </source>
</evidence>
<evidence type="ECO:0000256" key="5">
    <source>
        <dbReference type="ARBA" id="ARBA00022842"/>
    </source>
</evidence>
<comment type="function">
    <text evidence="8">Poorly processive, error-prone DNA polymerase involved in untargeted mutagenesis. Copies undamaged DNA at stalled replication forks, which arise in vivo from mismatched or misaligned primer ends. These misaligned primers can be extended by PolIV. Exhibits no 3'-5' exonuclease (proofreading) activity. May be involved in translesional synthesis, in conjunction with the beta clamp from PolIII.</text>
</comment>
<proteinExistence type="inferred from homology"/>
<keyword evidence="3 12" id="KW-0548">Nucleotidyltransferase</keyword>
<dbReference type="PRINTS" id="PR00866">
    <property type="entry name" value="RNADNAPOLMS"/>
</dbReference>
<dbReference type="PANTHER" id="PTHR34047:SF3">
    <property type="entry name" value="BLR2052 PROTEIN"/>
    <property type="match status" value="1"/>
</dbReference>
<evidence type="ECO:0000256" key="6">
    <source>
        <dbReference type="ARBA" id="ARBA00022918"/>
    </source>
</evidence>
<dbReference type="InterPro" id="IPR000123">
    <property type="entry name" value="Reverse_transcriptase_msDNA"/>
</dbReference>
<dbReference type="InterPro" id="IPR030931">
    <property type="entry name" value="Group_II_RT_mat"/>
</dbReference>
<evidence type="ECO:0000256" key="1">
    <source>
        <dbReference type="ARBA" id="ARBA00012493"/>
    </source>
</evidence>
<dbReference type="EC" id="2.7.7.49" evidence="1"/>
<evidence type="ECO:0000256" key="9">
    <source>
        <dbReference type="ARBA" id="ARBA00034120"/>
    </source>
</evidence>
<reference evidence="12" key="1">
    <citation type="journal article" date="2022" name="ISME J.">
        <title>Identification of active gaseous-alkane degraders at natural gas seeps.</title>
        <authorList>
            <person name="Farhan Ul Haque M."/>
            <person name="Hernandez M."/>
            <person name="Crombie A.T."/>
            <person name="Murrell J.C."/>
        </authorList>
    </citation>
    <scope>NUCLEOTIDE SEQUENCE</scope>
    <source>
        <strain evidence="12">ANDR5</strain>
    </source>
</reference>
<evidence type="ECO:0000256" key="8">
    <source>
        <dbReference type="ARBA" id="ARBA00025589"/>
    </source>
</evidence>
<evidence type="ECO:0000256" key="2">
    <source>
        <dbReference type="ARBA" id="ARBA00022679"/>
    </source>
</evidence>
<name>A0ABS9YXF2_9MYCO</name>
<keyword evidence="6 12" id="KW-0695">RNA-directed DNA polymerase</keyword>
<gene>
    <name evidence="12" type="primary">ltrA</name>
    <name evidence="12" type="ORF">K9U37_13790</name>
</gene>
<protein>
    <recommendedName>
        <fullName evidence="1">RNA-directed DNA polymerase</fullName>
        <ecNumber evidence="1">2.7.7.49</ecNumber>
    </recommendedName>
</protein>
<keyword evidence="4" id="KW-0479">Metal-binding</keyword>
<dbReference type="InterPro" id="IPR043128">
    <property type="entry name" value="Rev_trsase/Diguanyl_cyclase"/>
</dbReference>
<dbReference type="PANTHER" id="PTHR34047">
    <property type="entry name" value="NUCLEAR INTRON MATURASE 1, MITOCHONDRIAL-RELATED"/>
    <property type="match status" value="1"/>
</dbReference>
<evidence type="ECO:0000256" key="7">
    <source>
        <dbReference type="ARBA" id="ARBA00023118"/>
    </source>
</evidence>
<dbReference type="GO" id="GO:0003964">
    <property type="term" value="F:RNA-directed DNA polymerase activity"/>
    <property type="evidence" value="ECO:0007669"/>
    <property type="project" value="UniProtKB-KW"/>
</dbReference>
<keyword evidence="13" id="KW-1185">Reference proteome</keyword>
<dbReference type="SUPFAM" id="SSF56672">
    <property type="entry name" value="DNA/RNA polymerases"/>
    <property type="match status" value="1"/>
</dbReference>
<dbReference type="InterPro" id="IPR000477">
    <property type="entry name" value="RT_dom"/>
</dbReference>
<dbReference type="InterPro" id="IPR051083">
    <property type="entry name" value="GrpII_Intron_Splice-Mob/Def"/>
</dbReference>
<dbReference type="Proteomes" id="UP001139068">
    <property type="component" value="Unassembled WGS sequence"/>
</dbReference>
<keyword evidence="7" id="KW-0051">Antiviral defense</keyword>
<organism evidence="12 13">
    <name type="scientific">Candidatus Mycolicibacterium alkanivorans</name>
    <dbReference type="NCBI Taxonomy" id="2954114"/>
    <lineage>
        <taxon>Bacteria</taxon>
        <taxon>Bacillati</taxon>
        <taxon>Actinomycetota</taxon>
        <taxon>Actinomycetes</taxon>
        <taxon>Mycobacteriales</taxon>
        <taxon>Mycobacteriaceae</taxon>
        <taxon>Mycolicibacterium</taxon>
    </lineage>
</organism>
<evidence type="ECO:0000256" key="4">
    <source>
        <dbReference type="ARBA" id="ARBA00022723"/>
    </source>
</evidence>
<dbReference type="CDD" id="cd01651">
    <property type="entry name" value="RT_G2_intron"/>
    <property type="match status" value="1"/>
</dbReference>
<dbReference type="InterPro" id="IPR043502">
    <property type="entry name" value="DNA/RNA_pol_sf"/>
</dbReference>
<dbReference type="PROSITE" id="PS50878">
    <property type="entry name" value="RT_POL"/>
    <property type="match status" value="1"/>
</dbReference>
<dbReference type="EMBL" id="JAIVFL010000001">
    <property type="protein sequence ID" value="MCI4675890.1"/>
    <property type="molecule type" value="Genomic_DNA"/>
</dbReference>
<accession>A0ABS9YXF2</accession>